<accession>A0A0G4GND2</accession>
<evidence type="ECO:0000256" key="1">
    <source>
        <dbReference type="SAM" id="MobiDB-lite"/>
    </source>
</evidence>
<proteinExistence type="predicted"/>
<name>A0A0G4GND2_9ALVE</name>
<evidence type="ECO:0000256" key="2">
    <source>
        <dbReference type="SAM" id="Phobius"/>
    </source>
</evidence>
<feature type="region of interest" description="Disordered" evidence="1">
    <location>
        <begin position="387"/>
        <end position="420"/>
    </location>
</feature>
<feature type="transmembrane region" description="Helical" evidence="2">
    <location>
        <begin position="12"/>
        <end position="35"/>
    </location>
</feature>
<keyword evidence="2" id="KW-0812">Transmembrane</keyword>
<dbReference type="EMBL" id="CDMZ01001380">
    <property type="protein sequence ID" value="CEM31700.1"/>
    <property type="molecule type" value="Genomic_DNA"/>
</dbReference>
<feature type="transmembrane region" description="Helical" evidence="2">
    <location>
        <begin position="218"/>
        <end position="241"/>
    </location>
</feature>
<dbReference type="VEuPathDB" id="CryptoDB:Cvel_4965"/>
<organism evidence="3">
    <name type="scientific">Chromera velia CCMP2878</name>
    <dbReference type="NCBI Taxonomy" id="1169474"/>
    <lineage>
        <taxon>Eukaryota</taxon>
        <taxon>Sar</taxon>
        <taxon>Alveolata</taxon>
        <taxon>Colpodellida</taxon>
        <taxon>Chromeraceae</taxon>
        <taxon>Chromera</taxon>
    </lineage>
</organism>
<reference evidence="3" key="1">
    <citation type="submission" date="2014-11" db="EMBL/GenBank/DDBJ databases">
        <authorList>
            <person name="Otto D Thomas"/>
            <person name="Naeem Raeece"/>
        </authorList>
    </citation>
    <scope>NUCLEOTIDE SEQUENCE</scope>
</reference>
<dbReference type="AlphaFoldDB" id="A0A0G4GND2"/>
<feature type="transmembrane region" description="Helical" evidence="2">
    <location>
        <begin position="95"/>
        <end position="114"/>
    </location>
</feature>
<feature type="transmembrane region" description="Helical" evidence="2">
    <location>
        <begin position="186"/>
        <end position="206"/>
    </location>
</feature>
<evidence type="ECO:0008006" key="4">
    <source>
        <dbReference type="Google" id="ProtNLM"/>
    </source>
</evidence>
<keyword evidence="2" id="KW-0472">Membrane</keyword>
<dbReference type="InterPro" id="IPR006750">
    <property type="entry name" value="YdcZ"/>
</dbReference>
<feature type="transmembrane region" description="Helical" evidence="2">
    <location>
        <begin position="157"/>
        <end position="180"/>
    </location>
</feature>
<protein>
    <recommendedName>
        <fullName evidence="4">EamA domain-containing protein</fullName>
    </recommendedName>
</protein>
<sequence>MTTQGWARGCSNSVGILLISLIPFIIAAGLPIQAVCNIAVGRLLGHPFWGVAVSYWLAALLAFFLVFKKDNTNKRSLGDGFVELKQQLRSGAFEWTALLSGVLGVFVVSAMVFVPSVVGFGSFFTASVCGQIVMSLVLDYTGILWSPEKTVTPLQVVGALLVMLGTALFQCAAIAAGAGSAGAGPFIGLLAVAMGAGCAIVVQSALSRRLGASLGTPWRAVWVTCIIAGTLVTICAAIAQPSPLRKLPEATDLWMFLGGGFGFLVLSVIVIVPTYIGFSLTFTMLVIGKLISSVLVDLFVAPPLLGREPVPFTSLRAGGLAVAVGGVCVGMFAEALGPSLSRCWGMDTHVEKGVKVEAELDSKRTSCPGRGENQFFGFSEKEDKADVEAARDTEACRASPLPPDGPPGICELAEGKQTPS</sequence>
<feature type="transmembrane region" description="Helical" evidence="2">
    <location>
        <begin position="285"/>
        <end position="305"/>
    </location>
</feature>
<dbReference type="GO" id="GO:0005886">
    <property type="term" value="C:plasma membrane"/>
    <property type="evidence" value="ECO:0007669"/>
    <property type="project" value="TreeGrafter"/>
</dbReference>
<feature type="transmembrane region" description="Helical" evidence="2">
    <location>
        <begin position="120"/>
        <end position="145"/>
    </location>
</feature>
<dbReference type="PhylomeDB" id="A0A0G4GND2"/>
<feature type="transmembrane region" description="Helical" evidence="2">
    <location>
        <begin position="317"/>
        <end position="336"/>
    </location>
</feature>
<dbReference type="PANTHER" id="PTHR34821">
    <property type="entry name" value="INNER MEMBRANE PROTEIN YDCZ"/>
    <property type="match status" value="1"/>
</dbReference>
<feature type="transmembrane region" description="Helical" evidence="2">
    <location>
        <begin position="253"/>
        <end position="278"/>
    </location>
</feature>
<dbReference type="Pfam" id="PF04657">
    <property type="entry name" value="DMT_YdcZ"/>
    <property type="match status" value="2"/>
</dbReference>
<feature type="transmembrane region" description="Helical" evidence="2">
    <location>
        <begin position="47"/>
        <end position="67"/>
    </location>
</feature>
<evidence type="ECO:0000313" key="3">
    <source>
        <dbReference type="EMBL" id="CEM31700.1"/>
    </source>
</evidence>
<gene>
    <name evidence="3" type="ORF">Cvel_4965</name>
</gene>
<dbReference type="PANTHER" id="PTHR34821:SF2">
    <property type="entry name" value="INNER MEMBRANE PROTEIN YDCZ"/>
    <property type="match status" value="1"/>
</dbReference>
<keyword evidence="2" id="KW-1133">Transmembrane helix</keyword>